<reference evidence="3" key="1">
    <citation type="submission" date="2021-01" db="EMBL/GenBank/DDBJ databases">
        <authorList>
            <person name="Corre E."/>
            <person name="Pelletier E."/>
            <person name="Niang G."/>
            <person name="Scheremetjew M."/>
            <person name="Finn R."/>
            <person name="Kale V."/>
            <person name="Holt S."/>
            <person name="Cochrane G."/>
            <person name="Meng A."/>
            <person name="Brown T."/>
            <person name="Cohen L."/>
        </authorList>
    </citation>
    <scope>NUCLEOTIDE SEQUENCE</scope>
    <source>
        <strain evidence="3">CCMP1756</strain>
    </source>
</reference>
<evidence type="ECO:0000313" key="5">
    <source>
        <dbReference type="Proteomes" id="UP000789595"/>
    </source>
</evidence>
<dbReference type="OrthoDB" id="1926336at2759"/>
<feature type="compositionally biased region" description="Basic and acidic residues" evidence="1">
    <location>
        <begin position="248"/>
        <end position="257"/>
    </location>
</feature>
<evidence type="ECO:0000313" key="4">
    <source>
        <dbReference type="EMBL" id="CAH0372100.1"/>
    </source>
</evidence>
<feature type="domain" description="GRIP" evidence="2">
    <location>
        <begin position="438"/>
        <end position="489"/>
    </location>
</feature>
<feature type="compositionally biased region" description="Low complexity" evidence="1">
    <location>
        <begin position="510"/>
        <end position="521"/>
    </location>
</feature>
<feature type="region of interest" description="Disordered" evidence="1">
    <location>
        <begin position="207"/>
        <end position="234"/>
    </location>
</feature>
<gene>
    <name evidence="3" type="ORF">PCAL00307_LOCUS16757</name>
    <name evidence="4" type="ORF">PECAL_3P20760</name>
</gene>
<feature type="compositionally biased region" description="Basic and acidic residues" evidence="1">
    <location>
        <begin position="1"/>
        <end position="12"/>
    </location>
</feature>
<evidence type="ECO:0000256" key="1">
    <source>
        <dbReference type="SAM" id="MobiDB-lite"/>
    </source>
</evidence>
<dbReference type="SMART" id="SM00755">
    <property type="entry name" value="Grip"/>
    <property type="match status" value="1"/>
</dbReference>
<reference evidence="4" key="2">
    <citation type="submission" date="2021-11" db="EMBL/GenBank/DDBJ databases">
        <authorList>
            <consortium name="Genoscope - CEA"/>
            <person name="William W."/>
        </authorList>
    </citation>
    <scope>NUCLEOTIDE SEQUENCE</scope>
</reference>
<feature type="region of interest" description="Disordered" evidence="1">
    <location>
        <begin position="1"/>
        <end position="38"/>
    </location>
</feature>
<dbReference type="EMBL" id="HBIW01019479">
    <property type="protein sequence ID" value="CAE0701321.1"/>
    <property type="molecule type" value="Transcribed_RNA"/>
</dbReference>
<feature type="region of interest" description="Disordered" evidence="1">
    <location>
        <begin position="248"/>
        <end position="277"/>
    </location>
</feature>
<dbReference type="PROSITE" id="PS50913">
    <property type="entry name" value="GRIP"/>
    <property type="match status" value="1"/>
</dbReference>
<accession>A0A7S4A253</accession>
<feature type="region of interest" description="Disordered" evidence="1">
    <location>
        <begin position="499"/>
        <end position="534"/>
    </location>
</feature>
<name>A0A7S4A253_9STRA</name>
<dbReference type="Gene3D" id="1.10.220.60">
    <property type="entry name" value="GRIP domain"/>
    <property type="match status" value="1"/>
</dbReference>
<organism evidence="3">
    <name type="scientific">Pelagomonas calceolata</name>
    <dbReference type="NCBI Taxonomy" id="35677"/>
    <lineage>
        <taxon>Eukaryota</taxon>
        <taxon>Sar</taxon>
        <taxon>Stramenopiles</taxon>
        <taxon>Ochrophyta</taxon>
        <taxon>Pelagophyceae</taxon>
        <taxon>Pelagomonadales</taxon>
        <taxon>Pelagomonadaceae</taxon>
        <taxon>Pelagomonas</taxon>
    </lineage>
</organism>
<protein>
    <recommendedName>
        <fullName evidence="2">GRIP domain-containing protein</fullName>
    </recommendedName>
</protein>
<feature type="compositionally biased region" description="Basic and acidic residues" evidence="1">
    <location>
        <begin position="19"/>
        <end position="28"/>
    </location>
</feature>
<evidence type="ECO:0000259" key="2">
    <source>
        <dbReference type="PROSITE" id="PS50913"/>
    </source>
</evidence>
<feature type="compositionally biased region" description="Basic and acidic residues" evidence="1">
    <location>
        <begin position="207"/>
        <end position="228"/>
    </location>
</feature>
<dbReference type="Pfam" id="PF01465">
    <property type="entry name" value="GRIP"/>
    <property type="match status" value="1"/>
</dbReference>
<proteinExistence type="predicted"/>
<dbReference type="AlphaFoldDB" id="A0A7S4A253"/>
<dbReference type="InterPro" id="IPR000237">
    <property type="entry name" value="GRIP_dom"/>
</dbReference>
<feature type="compositionally biased region" description="Basic and acidic residues" evidence="1">
    <location>
        <begin position="267"/>
        <end position="277"/>
    </location>
</feature>
<feature type="compositionally biased region" description="Basic and acidic residues" evidence="1">
    <location>
        <begin position="132"/>
        <end position="144"/>
    </location>
</feature>
<dbReference type="EMBL" id="CAKKNE010000003">
    <property type="protein sequence ID" value="CAH0372100.1"/>
    <property type="molecule type" value="Genomic_DNA"/>
</dbReference>
<dbReference type="Proteomes" id="UP000789595">
    <property type="component" value="Unassembled WGS sequence"/>
</dbReference>
<evidence type="ECO:0000313" key="3">
    <source>
        <dbReference type="EMBL" id="CAE0701321.1"/>
    </source>
</evidence>
<feature type="region of interest" description="Disordered" evidence="1">
    <location>
        <begin position="132"/>
        <end position="151"/>
    </location>
</feature>
<sequence>MDRLKTEWDKGVSKMKTLGQERKEEEKPQAQSAADISREDLLQLTMKLGARLKAAEKAHREVATRARDAERDRDVLKSFCANTVLGTPGVLDGVSLDENALTQLYGGRDSDGSDAQSSALKEALARALAARDSETARADSEAAKRQNASSKAEERIVSLELKLRDARRDADGAPEALAGLEAAKRENAELREAHVVLRRAAEDARSRLADAESRLRRSENTSVEDKNAHASRARQLQTLEREKEALTKERDALRETNDVQNGQIVSERQRHDEREAAHARELAASRALGLAHAAALSARVAHLEAANAISKAAITAAAPARERAVAEALARAEADHTKRSSLARTILAEKDSKVEILRRRVAELESELASGGHEHRKFVEIAERQARREGALASEAAQSKLATSRLKRAIRDRDSEVADLASQLLACQKKLEDARRGLGRDATNLEYVKNLLVQYFSLRQNSSEQASLVPVLATVLAFTDDDLSLLRAQAQKWEASQSYWGGSAEPDAPNPLLTLTTLAPAPRHRKASPVNTGT</sequence>
<keyword evidence="5" id="KW-1185">Reference proteome</keyword>